<evidence type="ECO:0000256" key="9">
    <source>
        <dbReference type="ARBA" id="ARBA00023034"/>
    </source>
</evidence>
<dbReference type="FunFam" id="3.40.50.11660:FF:000002">
    <property type="entry name" value="Alpha-(1,3)-fucosyltransferase"/>
    <property type="match status" value="1"/>
</dbReference>
<evidence type="ECO:0000256" key="3">
    <source>
        <dbReference type="ARBA" id="ARBA00008919"/>
    </source>
</evidence>
<sequence>MNIKPGLFKDKNCPKQCYFMDDKRVIFKSKVDITLLHARDLKGKTLDEVNYASNMNALGSKVLYSIESPLYTPLNGFNNDFIITYQSNFYGLLRKYDHFERIATETNSTDVWNDEQINSAIKSKIKGLLILVSNCDTFSSREYFIEVLSQYLPITIYGKCSKNYCNSECEKAAIKEHKFYLAFENSVCNEYVTEKFWRMKDLIVPIVLSRNVTKNVAPQGSYIAADDFKSVEKLAEYLKFLMNDLEEYKKYV</sequence>
<comment type="similarity">
    <text evidence="3 12">Belongs to the glycosyltransferase 10 family.</text>
</comment>
<dbReference type="Gene3D" id="3.40.50.11660">
    <property type="entry name" value="Glycosyl transferase family 10, C-terminal domain"/>
    <property type="match status" value="1"/>
</dbReference>
<dbReference type="GO" id="GO:0032580">
    <property type="term" value="C:Golgi cisterna membrane"/>
    <property type="evidence" value="ECO:0007669"/>
    <property type="project" value="UniProtKB-SubCell"/>
</dbReference>
<dbReference type="PANTHER" id="PTHR48438:SF1">
    <property type="entry name" value="ALPHA-(1,3)-FUCOSYLTRANSFERASE C-RELATED"/>
    <property type="match status" value="1"/>
</dbReference>
<reference evidence="15" key="1">
    <citation type="submission" date="2022-11" db="UniProtKB">
        <authorList>
            <consortium name="WormBaseParasite"/>
        </authorList>
    </citation>
    <scope>IDENTIFICATION</scope>
</reference>
<dbReference type="InterPro" id="IPR038577">
    <property type="entry name" value="GT10-like_C_sf"/>
</dbReference>
<proteinExistence type="inferred from homology"/>
<dbReference type="AlphaFoldDB" id="A0A914P9X7"/>
<name>A0A914P9X7_9BILA</name>
<evidence type="ECO:0000256" key="5">
    <source>
        <dbReference type="ARBA" id="ARBA00022679"/>
    </source>
</evidence>
<dbReference type="InterPro" id="IPR055270">
    <property type="entry name" value="Glyco_tran_10_C"/>
</dbReference>
<keyword evidence="5 12" id="KW-0808">Transferase</keyword>
<keyword evidence="10" id="KW-0472">Membrane</keyword>
<accession>A0A914P9X7</accession>
<keyword evidence="9 12" id="KW-0333">Golgi apparatus</keyword>
<organism evidence="14 15">
    <name type="scientific">Panagrolaimus davidi</name>
    <dbReference type="NCBI Taxonomy" id="227884"/>
    <lineage>
        <taxon>Eukaryota</taxon>
        <taxon>Metazoa</taxon>
        <taxon>Ecdysozoa</taxon>
        <taxon>Nematoda</taxon>
        <taxon>Chromadorea</taxon>
        <taxon>Rhabditida</taxon>
        <taxon>Tylenchina</taxon>
        <taxon>Panagrolaimomorpha</taxon>
        <taxon>Panagrolaimoidea</taxon>
        <taxon>Panagrolaimidae</taxon>
        <taxon>Panagrolaimus</taxon>
    </lineage>
</organism>
<comment type="subcellular location">
    <subcellularLocation>
        <location evidence="1 12">Golgi apparatus</location>
        <location evidence="1 12">Golgi stack membrane</location>
        <topology evidence="1 12">Single-pass type II membrane protein</topology>
    </subcellularLocation>
</comment>
<dbReference type="PANTHER" id="PTHR48438">
    <property type="entry name" value="ALPHA-(1,3)-FUCOSYLTRANSFERASE C-RELATED"/>
    <property type="match status" value="1"/>
</dbReference>
<evidence type="ECO:0000256" key="12">
    <source>
        <dbReference type="RuleBase" id="RU003832"/>
    </source>
</evidence>
<evidence type="ECO:0000256" key="2">
    <source>
        <dbReference type="ARBA" id="ARBA00004922"/>
    </source>
</evidence>
<evidence type="ECO:0000256" key="10">
    <source>
        <dbReference type="ARBA" id="ARBA00023136"/>
    </source>
</evidence>
<evidence type="ECO:0000256" key="8">
    <source>
        <dbReference type="ARBA" id="ARBA00022989"/>
    </source>
</evidence>
<keyword evidence="4 12" id="KW-0328">Glycosyltransferase</keyword>
<dbReference type="WBParaSite" id="PDA_v2.g14331.t1">
    <property type="protein sequence ID" value="PDA_v2.g14331.t1"/>
    <property type="gene ID" value="PDA_v2.g14331"/>
</dbReference>
<keyword evidence="14" id="KW-1185">Reference proteome</keyword>
<feature type="domain" description="Fucosyltransferase C-terminal" evidence="13">
    <location>
        <begin position="122"/>
        <end position="251"/>
    </location>
</feature>
<keyword evidence="7" id="KW-0735">Signal-anchor</keyword>
<keyword evidence="11" id="KW-0325">Glycoprotein</keyword>
<comment type="pathway">
    <text evidence="2">Protein modification; protein glycosylation.</text>
</comment>
<evidence type="ECO:0000256" key="6">
    <source>
        <dbReference type="ARBA" id="ARBA00022692"/>
    </source>
</evidence>
<evidence type="ECO:0000256" key="7">
    <source>
        <dbReference type="ARBA" id="ARBA00022968"/>
    </source>
</evidence>
<evidence type="ECO:0000259" key="13">
    <source>
        <dbReference type="Pfam" id="PF00852"/>
    </source>
</evidence>
<evidence type="ECO:0000256" key="4">
    <source>
        <dbReference type="ARBA" id="ARBA00022676"/>
    </source>
</evidence>
<dbReference type="GO" id="GO:0008417">
    <property type="term" value="F:fucosyltransferase activity"/>
    <property type="evidence" value="ECO:0007669"/>
    <property type="project" value="InterPro"/>
</dbReference>
<dbReference type="Pfam" id="PF00852">
    <property type="entry name" value="Glyco_transf_10"/>
    <property type="match status" value="1"/>
</dbReference>
<dbReference type="EC" id="2.4.1.-" evidence="12"/>
<dbReference type="SUPFAM" id="SSF53756">
    <property type="entry name" value="UDP-Glycosyltransferase/glycogen phosphorylase"/>
    <property type="match status" value="1"/>
</dbReference>
<evidence type="ECO:0000256" key="1">
    <source>
        <dbReference type="ARBA" id="ARBA00004447"/>
    </source>
</evidence>
<protein>
    <recommendedName>
        <fullName evidence="12">Fucosyltransferase</fullName>
        <ecNumber evidence="12">2.4.1.-</ecNumber>
    </recommendedName>
</protein>
<dbReference type="Proteomes" id="UP000887578">
    <property type="component" value="Unplaced"/>
</dbReference>
<keyword evidence="6 12" id="KW-0812">Transmembrane</keyword>
<dbReference type="InterPro" id="IPR001503">
    <property type="entry name" value="Glyco_trans_10"/>
</dbReference>
<evidence type="ECO:0000313" key="14">
    <source>
        <dbReference type="Proteomes" id="UP000887578"/>
    </source>
</evidence>
<evidence type="ECO:0000313" key="15">
    <source>
        <dbReference type="WBParaSite" id="PDA_v2.g14331.t1"/>
    </source>
</evidence>
<evidence type="ECO:0000256" key="11">
    <source>
        <dbReference type="ARBA" id="ARBA00023180"/>
    </source>
</evidence>
<keyword evidence="8" id="KW-1133">Transmembrane helix</keyword>